<name>C5FLE9_ARTOC</name>
<protein>
    <submittedName>
        <fullName evidence="5">V-SNARE</fullName>
    </submittedName>
</protein>
<dbReference type="AlphaFoldDB" id="C5FLE9"/>
<accession>C5FLE9</accession>
<feature type="domain" description="T-SNARE coiled-coil homology" evidence="3">
    <location>
        <begin position="846"/>
        <end position="890"/>
    </location>
</feature>
<dbReference type="SUPFAM" id="SSF64268">
    <property type="entry name" value="PX domain"/>
    <property type="match status" value="1"/>
</dbReference>
<dbReference type="VEuPathDB" id="FungiDB:MCYG_03340"/>
<dbReference type="EMBL" id="DS995703">
    <property type="protein sequence ID" value="EEQ30521.1"/>
    <property type="molecule type" value="Genomic_DNA"/>
</dbReference>
<dbReference type="OrthoDB" id="428895at2759"/>
<dbReference type="InterPro" id="IPR036871">
    <property type="entry name" value="PX_dom_sf"/>
</dbReference>
<dbReference type="InterPro" id="IPR001683">
    <property type="entry name" value="PX_dom"/>
</dbReference>
<dbReference type="GO" id="GO:0035091">
    <property type="term" value="F:phosphatidylinositol binding"/>
    <property type="evidence" value="ECO:0007669"/>
    <property type="project" value="InterPro"/>
</dbReference>
<dbReference type="PROSITE" id="PS50195">
    <property type="entry name" value="PX"/>
    <property type="match status" value="1"/>
</dbReference>
<dbReference type="PANTHER" id="PTHR22775">
    <property type="entry name" value="SORTING NEXIN"/>
    <property type="match status" value="1"/>
</dbReference>
<evidence type="ECO:0000313" key="5">
    <source>
        <dbReference type="EMBL" id="EEQ30521.1"/>
    </source>
</evidence>
<evidence type="ECO:0000313" key="6">
    <source>
        <dbReference type="Proteomes" id="UP000002035"/>
    </source>
</evidence>
<gene>
    <name evidence="5" type="ORF">MCYG_03340</name>
</gene>
<evidence type="ECO:0000259" key="4">
    <source>
        <dbReference type="PROSITE" id="PS50195"/>
    </source>
</evidence>
<feature type="compositionally biased region" description="Polar residues" evidence="2">
    <location>
        <begin position="33"/>
        <end position="44"/>
    </location>
</feature>
<dbReference type="GeneID" id="9230596"/>
<dbReference type="Gene3D" id="3.30.1520.10">
    <property type="entry name" value="Phox-like domain"/>
    <property type="match status" value="1"/>
</dbReference>
<feature type="coiled-coil region" evidence="1">
    <location>
        <begin position="763"/>
        <end position="790"/>
    </location>
</feature>
<keyword evidence="6" id="KW-1185">Reference proteome</keyword>
<dbReference type="Proteomes" id="UP000002035">
    <property type="component" value="Unassembled WGS sequence"/>
</dbReference>
<dbReference type="Pfam" id="PF00787">
    <property type="entry name" value="PX"/>
    <property type="match status" value="1"/>
</dbReference>
<dbReference type="InterPro" id="IPR000727">
    <property type="entry name" value="T_SNARE_dom"/>
</dbReference>
<dbReference type="Pfam" id="PF04938">
    <property type="entry name" value="SIP1"/>
    <property type="match status" value="1"/>
</dbReference>
<dbReference type="STRING" id="554155.C5FLE9"/>
<feature type="region of interest" description="Disordered" evidence="2">
    <location>
        <begin position="316"/>
        <end position="347"/>
    </location>
</feature>
<dbReference type="RefSeq" id="XP_002847834.1">
    <property type="nucleotide sequence ID" value="XM_002847788.1"/>
</dbReference>
<dbReference type="PANTHER" id="PTHR22775:SF3">
    <property type="entry name" value="SORTING NEXIN-13"/>
    <property type="match status" value="1"/>
</dbReference>
<sequence>MAEKHKLSPSDGSPSTKRIRQAIAIEDEDIEEPSSSRLQYQQPRSDPVFGQRHAFPGLDDGPQGGELFYGPADDGIEYLRMVRLVRFSLNPHIFLPLSLSEARNLPVFFVAKEKLDSRIGTNDRPTNEDEASLEKTQGMEQKWVYSDGVCAAVSNTACDNSVQAGDQETEDPQEQYYNLLRHRFLLLRSTLKCVPPAKLIAALDSSHPISLPADNPRARSEWTTLVKSVEPQMVQLACMDLDSVLRVLRIVTRSLSEAAKSLNCTWTSRIAAWAWGLLGRCRDVGEMSSEEVGELRDLGKRAAKILVKIRERGSQATPSIGVEGSPKADTQSSDWDDGHEAEETQEAAEGYNAAQGEEDGFARDEAIGVLVSGDGERGALELAKKRLQGMLDSNHTEYSYPEHNDALASHETNKDKVQQLQEIERKHDARAMLDMILTVVGEFYGQRDLLEFPKKHRYVKHCRVIVSFPKFLLLFLFLSKSSKVISKPRPCRSLYHVNRTSSALVLIFKRRILSKGKKRASTLFNCFGWSTRNIQPFIHNQNCFTMASSAEISIPSTTVSSTPNVYTIYNISIRLPLRSLTVEKRYSDFRKFHDQLVSQVEKPPPAPLPKKSWFSGTTSNAKFLEERRKGLEEYIQAINSSEDPRWRNSTAWRTFLNLPPNNASTRAFNLHSAITGPGAGAPITDPTTWLDCHRDVKSHLHDARLHLTRRDQASTPQKQHECSASAKSSLVRTGTLLGALEEGLKNISGNSSWTGSRLGEGELRRRKDLLTSARKEKDALEDLLNSMAAKNKSDSAAASIQDKQALLGIDAATGNKKPAIKGGRILGKETNRTRELDNEGVLQLQRQIIKDQDSGVDEIRKIIARQKDLGIAINNELELQLELLNVVDEDAGKLVLPMSSTPLLCV</sequence>
<dbReference type="HOGENOM" id="CLU_359068_0_0_1"/>
<dbReference type="CDD" id="cd06897">
    <property type="entry name" value="PX_SNARE"/>
    <property type="match status" value="1"/>
</dbReference>
<keyword evidence="1" id="KW-0175">Coiled coil</keyword>
<feature type="domain" description="PX" evidence="4">
    <location>
        <begin position="547"/>
        <end position="662"/>
    </location>
</feature>
<dbReference type="PROSITE" id="PS50192">
    <property type="entry name" value="T_SNARE"/>
    <property type="match status" value="1"/>
</dbReference>
<organism evidence="5 6">
    <name type="scientific">Arthroderma otae (strain ATCC MYA-4605 / CBS 113480)</name>
    <name type="common">Microsporum canis</name>
    <dbReference type="NCBI Taxonomy" id="554155"/>
    <lineage>
        <taxon>Eukaryota</taxon>
        <taxon>Fungi</taxon>
        <taxon>Dikarya</taxon>
        <taxon>Ascomycota</taxon>
        <taxon>Pezizomycotina</taxon>
        <taxon>Eurotiomycetes</taxon>
        <taxon>Eurotiomycetidae</taxon>
        <taxon>Onygenales</taxon>
        <taxon>Arthrodermataceae</taxon>
        <taxon>Microsporum</taxon>
    </lineage>
</organism>
<reference evidence="6" key="1">
    <citation type="journal article" date="2012" name="MBio">
        <title>Comparative genome analysis of Trichophyton rubrum and related dermatophytes reveals candidate genes involved in infection.</title>
        <authorList>
            <person name="Martinez D.A."/>
            <person name="Oliver B.G."/>
            <person name="Graeser Y."/>
            <person name="Goldberg J.M."/>
            <person name="Li W."/>
            <person name="Martinez-Rossi N.M."/>
            <person name="Monod M."/>
            <person name="Shelest E."/>
            <person name="Barton R.C."/>
            <person name="Birch E."/>
            <person name="Brakhage A.A."/>
            <person name="Chen Z."/>
            <person name="Gurr S.J."/>
            <person name="Heiman D."/>
            <person name="Heitman J."/>
            <person name="Kosti I."/>
            <person name="Rossi A."/>
            <person name="Saif S."/>
            <person name="Samalova M."/>
            <person name="Saunders C.W."/>
            <person name="Shea T."/>
            <person name="Summerbell R.C."/>
            <person name="Xu J."/>
            <person name="Young S."/>
            <person name="Zeng Q."/>
            <person name="Birren B.W."/>
            <person name="Cuomo C.A."/>
            <person name="White T.C."/>
        </authorList>
    </citation>
    <scope>NUCLEOTIDE SEQUENCE [LARGE SCALE GENOMIC DNA]</scope>
    <source>
        <strain evidence="6">ATCC MYA-4605 / CBS 113480</strain>
    </source>
</reference>
<feature type="region of interest" description="Disordered" evidence="2">
    <location>
        <begin position="25"/>
        <end position="44"/>
    </location>
</feature>
<evidence type="ECO:0000259" key="3">
    <source>
        <dbReference type="PROSITE" id="PS50192"/>
    </source>
</evidence>
<evidence type="ECO:0000256" key="1">
    <source>
        <dbReference type="SAM" id="Coils"/>
    </source>
</evidence>
<dbReference type="SMART" id="SM00312">
    <property type="entry name" value="PX"/>
    <property type="match status" value="1"/>
</dbReference>
<dbReference type="OMA" id="MQDQDGA"/>
<dbReference type="Gene3D" id="1.20.58.1070">
    <property type="match status" value="1"/>
</dbReference>
<proteinExistence type="predicted"/>
<dbReference type="SUPFAM" id="SSF58038">
    <property type="entry name" value="SNARE fusion complex"/>
    <property type="match status" value="1"/>
</dbReference>
<evidence type="ECO:0000256" key="2">
    <source>
        <dbReference type="SAM" id="MobiDB-lite"/>
    </source>
</evidence>
<dbReference type="InterPro" id="IPR035426">
    <property type="entry name" value="Gemin2/Brr1"/>
</dbReference>
<dbReference type="Gene3D" id="1.20.5.110">
    <property type="match status" value="1"/>
</dbReference>
<dbReference type="eggNOG" id="ENOG502RXJQ">
    <property type="taxonomic scope" value="Eukaryota"/>
</dbReference>
<dbReference type="GO" id="GO:0000387">
    <property type="term" value="P:spliceosomal snRNP assembly"/>
    <property type="evidence" value="ECO:0007669"/>
    <property type="project" value="InterPro"/>
</dbReference>